<dbReference type="OrthoDB" id="766804at2"/>
<dbReference type="Pfam" id="PF18864">
    <property type="entry name" value="AbiTii"/>
    <property type="match status" value="1"/>
</dbReference>
<evidence type="ECO:0000313" key="3">
    <source>
        <dbReference type="EMBL" id="SFN06142.1"/>
    </source>
</evidence>
<evidence type="ECO:0000259" key="2">
    <source>
        <dbReference type="Pfam" id="PF18864"/>
    </source>
</evidence>
<organism evidence="3 4">
    <name type="scientific">Chryseobacterium oleae</name>
    <dbReference type="NCBI Taxonomy" id="491207"/>
    <lineage>
        <taxon>Bacteria</taxon>
        <taxon>Pseudomonadati</taxon>
        <taxon>Bacteroidota</taxon>
        <taxon>Flavobacteriia</taxon>
        <taxon>Flavobacteriales</taxon>
        <taxon>Weeksellaceae</taxon>
        <taxon>Chryseobacterium group</taxon>
        <taxon>Chryseobacterium</taxon>
    </lineage>
</organism>
<reference evidence="4" key="1">
    <citation type="submission" date="2016-10" db="EMBL/GenBank/DDBJ databases">
        <authorList>
            <person name="Varghese N."/>
            <person name="Submissions S."/>
        </authorList>
    </citation>
    <scope>NUCLEOTIDE SEQUENCE [LARGE SCALE GENOMIC DNA]</scope>
    <source>
        <strain evidence="4">DSM 25575</strain>
    </source>
</reference>
<dbReference type="InterPro" id="IPR041304">
    <property type="entry name" value="AbiTii"/>
</dbReference>
<protein>
    <recommendedName>
        <fullName evidence="2">AbiTii domain-containing protein</fullName>
    </recommendedName>
</protein>
<dbReference type="EMBL" id="FOVD01000001">
    <property type="protein sequence ID" value="SFN06142.1"/>
    <property type="molecule type" value="Genomic_DNA"/>
</dbReference>
<dbReference type="AlphaFoldDB" id="A0A1I4VY41"/>
<gene>
    <name evidence="3" type="ORF">SAMN05421594_0730</name>
</gene>
<sequence>MNLISQIVNELIDDKSSLNGALLKTKVLASRIGNQQLLKWTNAELSGYNNLDDLPEYRKNIWNALKGNVLNGNMKYTDYEIPTMNLDNEFEESLRNTNFPDSISALESLLQLDGGGHLGTPLRREIVHMLEENWKAMGNPYLSIISCNKIISQSSIVAIISSVRSKLLDFMLAIETEFGESVEIKDLKSKNDEITSIMHQTIINNNGDGNSINTGNNNSSSNHQK</sequence>
<accession>A0A1I4VY41</accession>
<feature type="domain" description="AbiTii" evidence="2">
    <location>
        <begin position="3"/>
        <end position="199"/>
    </location>
</feature>
<feature type="region of interest" description="Disordered" evidence="1">
    <location>
        <begin position="205"/>
        <end position="225"/>
    </location>
</feature>
<dbReference type="Proteomes" id="UP000198769">
    <property type="component" value="Unassembled WGS sequence"/>
</dbReference>
<name>A0A1I4VY41_CHROL</name>
<evidence type="ECO:0000313" key="4">
    <source>
        <dbReference type="Proteomes" id="UP000198769"/>
    </source>
</evidence>
<dbReference type="RefSeq" id="WP_090023040.1">
    <property type="nucleotide sequence ID" value="NZ_FOVD01000001.1"/>
</dbReference>
<evidence type="ECO:0000256" key="1">
    <source>
        <dbReference type="SAM" id="MobiDB-lite"/>
    </source>
</evidence>
<proteinExistence type="predicted"/>
<keyword evidence="4" id="KW-1185">Reference proteome</keyword>